<keyword evidence="1" id="KW-0805">Transcription regulation</keyword>
<dbReference type="InterPro" id="IPR036388">
    <property type="entry name" value="WH-like_DNA-bd_sf"/>
</dbReference>
<dbReference type="SMART" id="SM00420">
    <property type="entry name" value="HTH_DEOR"/>
    <property type="match status" value="1"/>
</dbReference>
<name>A0A511N0A2_DEIC1</name>
<comment type="caution">
    <text evidence="5">The sequence shown here is derived from an EMBL/GenBank/DDBJ whole genome shotgun (WGS) entry which is preliminary data.</text>
</comment>
<dbReference type="OrthoDB" id="9797223at2"/>
<proteinExistence type="predicted"/>
<dbReference type="SUPFAM" id="SSF100950">
    <property type="entry name" value="NagB/RpiA/CoA transferase-like"/>
    <property type="match status" value="1"/>
</dbReference>
<evidence type="ECO:0000259" key="4">
    <source>
        <dbReference type="PROSITE" id="PS51000"/>
    </source>
</evidence>
<dbReference type="InterPro" id="IPR037171">
    <property type="entry name" value="NagB/RpiA_transferase-like"/>
</dbReference>
<evidence type="ECO:0000256" key="3">
    <source>
        <dbReference type="ARBA" id="ARBA00023163"/>
    </source>
</evidence>
<dbReference type="Proteomes" id="UP000321306">
    <property type="component" value="Unassembled WGS sequence"/>
</dbReference>
<dbReference type="SUPFAM" id="SSF46785">
    <property type="entry name" value="Winged helix' DNA-binding domain"/>
    <property type="match status" value="1"/>
</dbReference>
<dbReference type="InterPro" id="IPR018356">
    <property type="entry name" value="Tscrpt_reg_HTH_DeoR_CS"/>
</dbReference>
<feature type="domain" description="HTH deoR-type" evidence="4">
    <location>
        <begin position="3"/>
        <end position="58"/>
    </location>
</feature>
<dbReference type="InterPro" id="IPR050313">
    <property type="entry name" value="Carb_Metab_HTH_regulators"/>
</dbReference>
<keyword evidence="2" id="KW-0238">DNA-binding</keyword>
<dbReference type="PROSITE" id="PS51000">
    <property type="entry name" value="HTH_DEOR_2"/>
    <property type="match status" value="1"/>
</dbReference>
<accession>A0A511N0A2</accession>
<dbReference type="InterPro" id="IPR001034">
    <property type="entry name" value="DeoR_HTH"/>
</dbReference>
<keyword evidence="6" id="KW-1185">Reference proteome</keyword>
<reference evidence="5 6" key="1">
    <citation type="submission" date="2019-07" db="EMBL/GenBank/DDBJ databases">
        <title>Whole genome shotgun sequence of Deinococcus cellulosilyticus NBRC 106333.</title>
        <authorList>
            <person name="Hosoyama A."/>
            <person name="Uohara A."/>
            <person name="Ohji S."/>
            <person name="Ichikawa N."/>
        </authorList>
    </citation>
    <scope>NUCLEOTIDE SEQUENCE [LARGE SCALE GENOMIC DNA]</scope>
    <source>
        <strain evidence="5 6">NBRC 106333</strain>
    </source>
</reference>
<organism evidence="5 6">
    <name type="scientific">Deinococcus cellulosilyticus (strain DSM 18568 / NBRC 106333 / KACC 11606 / 5516J-15)</name>
    <dbReference type="NCBI Taxonomy" id="1223518"/>
    <lineage>
        <taxon>Bacteria</taxon>
        <taxon>Thermotogati</taxon>
        <taxon>Deinococcota</taxon>
        <taxon>Deinococci</taxon>
        <taxon>Deinococcales</taxon>
        <taxon>Deinococcaceae</taxon>
        <taxon>Deinococcus</taxon>
    </lineage>
</organism>
<dbReference type="PANTHER" id="PTHR30363">
    <property type="entry name" value="HTH-TYPE TRANSCRIPTIONAL REGULATOR SRLR-RELATED"/>
    <property type="match status" value="1"/>
</dbReference>
<dbReference type="SMART" id="SM01134">
    <property type="entry name" value="DeoRC"/>
    <property type="match status" value="1"/>
</dbReference>
<evidence type="ECO:0000313" key="6">
    <source>
        <dbReference type="Proteomes" id="UP000321306"/>
    </source>
</evidence>
<evidence type="ECO:0000256" key="2">
    <source>
        <dbReference type="ARBA" id="ARBA00023125"/>
    </source>
</evidence>
<dbReference type="AlphaFoldDB" id="A0A511N0A2"/>
<dbReference type="Pfam" id="PF00455">
    <property type="entry name" value="DeoRC"/>
    <property type="match status" value="1"/>
</dbReference>
<dbReference type="GO" id="GO:0003677">
    <property type="term" value="F:DNA binding"/>
    <property type="evidence" value="ECO:0007669"/>
    <property type="project" value="UniProtKB-KW"/>
</dbReference>
<protein>
    <submittedName>
        <fullName evidence="5">DeoR family transcriptional regulator</fullName>
    </submittedName>
</protein>
<gene>
    <name evidence="5" type="ORF">DC3_19090</name>
</gene>
<dbReference type="InterPro" id="IPR036390">
    <property type="entry name" value="WH_DNA-bd_sf"/>
</dbReference>
<dbReference type="PRINTS" id="PR00037">
    <property type="entry name" value="HTHLACR"/>
</dbReference>
<dbReference type="EMBL" id="BJXB01000007">
    <property type="protein sequence ID" value="GEM46274.1"/>
    <property type="molecule type" value="Genomic_DNA"/>
</dbReference>
<dbReference type="PANTHER" id="PTHR30363:SF44">
    <property type="entry name" value="AGA OPERON TRANSCRIPTIONAL REPRESSOR-RELATED"/>
    <property type="match status" value="1"/>
</dbReference>
<evidence type="ECO:0000313" key="5">
    <source>
        <dbReference type="EMBL" id="GEM46274.1"/>
    </source>
</evidence>
<evidence type="ECO:0000256" key="1">
    <source>
        <dbReference type="ARBA" id="ARBA00023015"/>
    </source>
</evidence>
<dbReference type="Gene3D" id="3.40.50.1360">
    <property type="match status" value="1"/>
</dbReference>
<sequence>MSTAERRGKIIELLEVQGSVKVEELATRFQVSSVTIRKDLDELERRGLVRRSHGSAEATSKSLYNPSMGEKIAIHNEDKFHIALAAAELVEEGDTVLLDSGSTTLTLAKVLKNRFQKLYIITNSIPISLEFSDRNWEVVLLGGTLRPHSGAAIGPTTVDNLQKYYADKVFLGTTSISVDRGYATPNIIEAQTKEAMIRAARMRVVVSDSSKIGRHTLASFAALQDIDVLVTDPQAPPGFLDKMKDLQLKVVFSSPIDPANHDSPQASLPRQN</sequence>
<keyword evidence="3" id="KW-0804">Transcription</keyword>
<dbReference type="Pfam" id="PF08220">
    <property type="entry name" value="HTH_DeoR"/>
    <property type="match status" value="1"/>
</dbReference>
<dbReference type="Gene3D" id="1.10.10.10">
    <property type="entry name" value="Winged helix-like DNA-binding domain superfamily/Winged helix DNA-binding domain"/>
    <property type="match status" value="1"/>
</dbReference>
<dbReference type="PROSITE" id="PS00894">
    <property type="entry name" value="HTH_DEOR_1"/>
    <property type="match status" value="1"/>
</dbReference>
<dbReference type="GO" id="GO:0003700">
    <property type="term" value="F:DNA-binding transcription factor activity"/>
    <property type="evidence" value="ECO:0007669"/>
    <property type="project" value="InterPro"/>
</dbReference>
<dbReference type="InterPro" id="IPR014036">
    <property type="entry name" value="DeoR-like_C"/>
</dbReference>